<feature type="transmembrane region" description="Helical" evidence="6">
    <location>
        <begin position="146"/>
        <end position="172"/>
    </location>
</feature>
<evidence type="ECO:0000256" key="2">
    <source>
        <dbReference type="ARBA" id="ARBA00022475"/>
    </source>
</evidence>
<dbReference type="PANTHER" id="PTHR30086:SF20">
    <property type="entry name" value="ARGININE EXPORTER PROTEIN ARGO-RELATED"/>
    <property type="match status" value="1"/>
</dbReference>
<dbReference type="InterPro" id="IPR001123">
    <property type="entry name" value="LeuE-type"/>
</dbReference>
<dbReference type="AlphaFoldDB" id="A0A411Z686"/>
<evidence type="ECO:0000256" key="5">
    <source>
        <dbReference type="ARBA" id="ARBA00023136"/>
    </source>
</evidence>
<keyword evidence="5 6" id="KW-0472">Membrane</keyword>
<keyword evidence="8" id="KW-1185">Reference proteome</keyword>
<keyword evidence="2" id="KW-1003">Cell membrane</keyword>
<evidence type="ECO:0000313" key="7">
    <source>
        <dbReference type="EMBL" id="RGP38522.1"/>
    </source>
</evidence>
<protein>
    <submittedName>
        <fullName evidence="7">LysE family translocator</fullName>
    </submittedName>
</protein>
<keyword evidence="3 6" id="KW-0812">Transmembrane</keyword>
<sequence>MTQLPAFALTSLLIELTPGPNMAWLALLAATEGRRLGYAAVAGVCLGLALIGFLAALGLAALLQAQPLAYQALRWAGVAYLLWIAWQTWRGAEAEEGGAGAGASALAQFRRGLITNLLNPKAAVFFVTVLPGFLSPTARFAEVSVLSFTFVAIATLIHAAIVTAAGTAAVWLAQGHRVRQTRRIMALALVAVALWLLTRT</sequence>
<dbReference type="PIRSF" id="PIRSF006324">
    <property type="entry name" value="LeuE"/>
    <property type="match status" value="1"/>
</dbReference>
<feature type="transmembrane region" description="Helical" evidence="6">
    <location>
        <begin position="117"/>
        <end position="134"/>
    </location>
</feature>
<dbReference type="OrthoDB" id="9804822at2"/>
<dbReference type="GO" id="GO:0015171">
    <property type="term" value="F:amino acid transmembrane transporter activity"/>
    <property type="evidence" value="ECO:0007669"/>
    <property type="project" value="TreeGrafter"/>
</dbReference>
<evidence type="ECO:0000256" key="6">
    <source>
        <dbReference type="SAM" id="Phobius"/>
    </source>
</evidence>
<gene>
    <name evidence="7" type="ORF">D1012_05190</name>
</gene>
<comment type="caution">
    <text evidence="7">The sequence shown here is derived from an EMBL/GenBank/DDBJ whole genome shotgun (WGS) entry which is preliminary data.</text>
</comment>
<dbReference type="Proteomes" id="UP000284547">
    <property type="component" value="Unassembled WGS sequence"/>
</dbReference>
<feature type="transmembrane region" description="Helical" evidence="6">
    <location>
        <begin position="184"/>
        <end position="199"/>
    </location>
</feature>
<name>A0A411Z686_9RHOB</name>
<feature type="transmembrane region" description="Helical" evidence="6">
    <location>
        <begin position="36"/>
        <end position="62"/>
    </location>
</feature>
<accession>A0A411Z686</accession>
<proteinExistence type="predicted"/>
<reference evidence="7 8" key="1">
    <citation type="submission" date="2018-08" db="EMBL/GenBank/DDBJ databases">
        <title>Flavobacterium tibetense sp. nov., isolated from a wetland YonghuCo on Tibetan Plateau.</title>
        <authorList>
            <person name="Phurbu D."/>
            <person name="Lu H."/>
            <person name="Xing P."/>
        </authorList>
    </citation>
    <scope>NUCLEOTIDE SEQUENCE [LARGE SCALE GENOMIC DNA]</scope>
    <source>
        <strain evidence="7 8">DJC</strain>
    </source>
</reference>
<evidence type="ECO:0000256" key="4">
    <source>
        <dbReference type="ARBA" id="ARBA00022989"/>
    </source>
</evidence>
<dbReference type="GO" id="GO:0005886">
    <property type="term" value="C:plasma membrane"/>
    <property type="evidence" value="ECO:0007669"/>
    <property type="project" value="UniProtKB-SubCell"/>
</dbReference>
<dbReference type="PANTHER" id="PTHR30086">
    <property type="entry name" value="ARGININE EXPORTER PROTEIN ARGO"/>
    <property type="match status" value="1"/>
</dbReference>
<dbReference type="Pfam" id="PF01810">
    <property type="entry name" value="LysE"/>
    <property type="match status" value="1"/>
</dbReference>
<evidence type="ECO:0000256" key="1">
    <source>
        <dbReference type="ARBA" id="ARBA00004651"/>
    </source>
</evidence>
<keyword evidence="4 6" id="KW-1133">Transmembrane helix</keyword>
<dbReference type="EMBL" id="QWEY01000002">
    <property type="protein sequence ID" value="RGP38522.1"/>
    <property type="molecule type" value="Genomic_DNA"/>
</dbReference>
<feature type="transmembrane region" description="Helical" evidence="6">
    <location>
        <begin position="6"/>
        <end position="29"/>
    </location>
</feature>
<evidence type="ECO:0000313" key="8">
    <source>
        <dbReference type="Proteomes" id="UP000284547"/>
    </source>
</evidence>
<organism evidence="7 8">
    <name type="scientific">Pseudotabrizicola alkalilacus</name>
    <dbReference type="NCBI Taxonomy" id="2305252"/>
    <lineage>
        <taxon>Bacteria</taxon>
        <taxon>Pseudomonadati</taxon>
        <taxon>Pseudomonadota</taxon>
        <taxon>Alphaproteobacteria</taxon>
        <taxon>Rhodobacterales</taxon>
        <taxon>Paracoccaceae</taxon>
        <taxon>Pseudotabrizicola</taxon>
    </lineage>
</organism>
<evidence type="ECO:0000256" key="3">
    <source>
        <dbReference type="ARBA" id="ARBA00022692"/>
    </source>
</evidence>
<comment type="subcellular location">
    <subcellularLocation>
        <location evidence="1">Cell membrane</location>
        <topology evidence="1">Multi-pass membrane protein</topology>
    </subcellularLocation>
</comment>